<feature type="compositionally biased region" description="Basic and acidic residues" evidence="1">
    <location>
        <begin position="120"/>
        <end position="129"/>
    </location>
</feature>
<evidence type="ECO:0000313" key="3">
    <source>
        <dbReference type="Proteomes" id="UP000706525"/>
    </source>
</evidence>
<sequence length="686" mass="68618">MAALLYPARRCGFILLRAGAKGDVNIVSATDTYENHTTNKSSSGSIGVSYGAQGWGVSVSGQMSKGNSDTVGTTQVNSHVTGSESVTIVSGNDTNILGGVVSGGKVSADIGGNLNLASRQDTEESHAEQKSAGGGLSISQGGGASGSFSASKGKADSSYANVTEQSGILAGDGGFDINVKGNTDLKGAIIASTATEDRNQLTTGTLSWSDIENKSDYSSTSMGVTGGLTFGQKVEDKTSGPTSGKNTGGVSPMIPQHESGSQHGVAQSGIAAGTITITDQASQNQDIAALNRDTANTNTTVGKGPDLNNVLGKQADMMAAAQAAGEAVAKSIGELANSKKAEADKVLAKAQERFDADPSEVNKASRDSAASDVAGWGEGGAYRIALHAAGGAMVAGLGGGSALAGGAGAGIAAGIAPQLNSLSNAAMGITGDADVDRALGNTLANLVAGGLGSLIGGGSGAATAANEDRFNRSSTCQGTEKCETAGGVLGLIQSLVQGQVVIHDGLADLGYDVKKVLQYGPQPTYINPNELDGPGGPNTPPTGASPAFPPVQACVSGPGGAGVCVIAPPSLGSANGIFATKDGGKANTDNPGNGSGVDMLGANGPKVASKTLWKGEGSERIDVENPNPGQRPGQIHYQDNAGTKYLYDPNTNSFPDAPRSVNKLLDDPRFNDAIQKAMTKYLGEKK</sequence>
<dbReference type="EMBL" id="CAJZAG010000007">
    <property type="protein sequence ID" value="CAG9176740.1"/>
    <property type="molecule type" value="Genomic_DNA"/>
</dbReference>
<dbReference type="InterPro" id="IPR025157">
    <property type="entry name" value="Hemagglutinin_rpt"/>
</dbReference>
<accession>A0ABM8X9R9</accession>
<gene>
    <name evidence="2" type="ORF">LMG32289_03623</name>
</gene>
<evidence type="ECO:0000313" key="2">
    <source>
        <dbReference type="EMBL" id="CAG9176740.1"/>
    </source>
</evidence>
<feature type="region of interest" description="Disordered" evidence="1">
    <location>
        <begin position="119"/>
        <end position="154"/>
    </location>
</feature>
<comment type="caution">
    <text evidence="2">The sequence shown here is derived from an EMBL/GenBank/DDBJ whole genome shotgun (WGS) entry which is preliminary data.</text>
</comment>
<evidence type="ECO:0000256" key="1">
    <source>
        <dbReference type="SAM" id="MobiDB-lite"/>
    </source>
</evidence>
<name>A0ABM8X9R9_9BURK</name>
<dbReference type="Proteomes" id="UP000706525">
    <property type="component" value="Unassembled WGS sequence"/>
</dbReference>
<dbReference type="Pfam" id="PF13332">
    <property type="entry name" value="Fil_haemagg_2"/>
    <property type="match status" value="1"/>
</dbReference>
<proteinExistence type="predicted"/>
<feature type="compositionally biased region" description="Gly residues" evidence="1">
    <location>
        <begin position="132"/>
        <end position="145"/>
    </location>
</feature>
<keyword evidence="3" id="KW-1185">Reference proteome</keyword>
<organism evidence="2 3">
    <name type="scientific">Cupriavidus pampae</name>
    <dbReference type="NCBI Taxonomy" id="659251"/>
    <lineage>
        <taxon>Bacteria</taxon>
        <taxon>Pseudomonadati</taxon>
        <taxon>Pseudomonadota</taxon>
        <taxon>Betaproteobacteria</taxon>
        <taxon>Burkholderiales</taxon>
        <taxon>Burkholderiaceae</taxon>
        <taxon>Cupriavidus</taxon>
    </lineage>
</organism>
<protein>
    <submittedName>
        <fullName evidence="2">Uncharacterized protein</fullName>
    </submittedName>
</protein>
<reference evidence="2 3" key="1">
    <citation type="submission" date="2021-08" db="EMBL/GenBank/DDBJ databases">
        <authorList>
            <person name="Peeters C."/>
        </authorList>
    </citation>
    <scope>NUCLEOTIDE SEQUENCE [LARGE SCALE GENOMIC DNA]</scope>
    <source>
        <strain evidence="2 3">LMG 32289</strain>
    </source>
</reference>